<name>A0A1J5PLX9_9ZZZZ</name>
<accession>A0A1J5PLX9</accession>
<sequence length="100" mass="11012">MSSELLSLSAMIFTPPSDLRVTFWSPPLTTALPWPLWLGLVGRESPLPRPAVVLVGLEEEPLMPANREDVPLPEDDDRLVPVRPGATEGWEDSVVALLEE</sequence>
<gene>
    <name evidence="2" type="ORF">GALL_458450</name>
</gene>
<organism evidence="2">
    <name type="scientific">mine drainage metagenome</name>
    <dbReference type="NCBI Taxonomy" id="410659"/>
    <lineage>
        <taxon>unclassified sequences</taxon>
        <taxon>metagenomes</taxon>
        <taxon>ecological metagenomes</taxon>
    </lineage>
</organism>
<reference evidence="2" key="1">
    <citation type="submission" date="2016-10" db="EMBL/GenBank/DDBJ databases">
        <title>Sequence of Gallionella enrichment culture.</title>
        <authorList>
            <person name="Poehlein A."/>
            <person name="Muehling M."/>
            <person name="Daniel R."/>
        </authorList>
    </citation>
    <scope>NUCLEOTIDE SEQUENCE</scope>
</reference>
<feature type="region of interest" description="Disordered" evidence="1">
    <location>
        <begin position="65"/>
        <end position="85"/>
    </location>
</feature>
<evidence type="ECO:0000256" key="1">
    <source>
        <dbReference type="SAM" id="MobiDB-lite"/>
    </source>
</evidence>
<dbReference type="AlphaFoldDB" id="A0A1J5PLX9"/>
<protein>
    <submittedName>
        <fullName evidence="2">Uncharacterized protein</fullName>
    </submittedName>
</protein>
<dbReference type="EMBL" id="MLJW01003234">
    <property type="protein sequence ID" value="OIQ72526.1"/>
    <property type="molecule type" value="Genomic_DNA"/>
</dbReference>
<proteinExistence type="predicted"/>
<evidence type="ECO:0000313" key="2">
    <source>
        <dbReference type="EMBL" id="OIQ72526.1"/>
    </source>
</evidence>
<comment type="caution">
    <text evidence="2">The sequence shown here is derived from an EMBL/GenBank/DDBJ whole genome shotgun (WGS) entry which is preliminary data.</text>
</comment>